<evidence type="ECO:0000313" key="3">
    <source>
        <dbReference type="Proteomes" id="UP000078546"/>
    </source>
</evidence>
<gene>
    <name evidence="2" type="ORF">POVCU1_036770</name>
</gene>
<feature type="compositionally biased region" description="Basic and acidic residues" evidence="1">
    <location>
        <begin position="369"/>
        <end position="389"/>
    </location>
</feature>
<evidence type="ECO:0000313" key="2">
    <source>
        <dbReference type="EMBL" id="SBS97263.1"/>
    </source>
</evidence>
<evidence type="ECO:0000256" key="1">
    <source>
        <dbReference type="SAM" id="MobiDB-lite"/>
    </source>
</evidence>
<feature type="compositionally biased region" description="Gly residues" evidence="1">
    <location>
        <begin position="354"/>
        <end position="365"/>
    </location>
</feature>
<feature type="compositionally biased region" description="Low complexity" evidence="1">
    <location>
        <begin position="390"/>
        <end position="403"/>
    </location>
</feature>
<accession>A0A1A8WZD8</accession>
<dbReference type="Proteomes" id="UP000078546">
    <property type="component" value="Unassembled WGS sequence"/>
</dbReference>
<organism evidence="2 3">
    <name type="scientific">Plasmodium ovale curtisi</name>
    <dbReference type="NCBI Taxonomy" id="864141"/>
    <lineage>
        <taxon>Eukaryota</taxon>
        <taxon>Sar</taxon>
        <taxon>Alveolata</taxon>
        <taxon>Apicomplexa</taxon>
        <taxon>Aconoidasida</taxon>
        <taxon>Haemosporida</taxon>
        <taxon>Plasmodiidae</taxon>
        <taxon>Plasmodium</taxon>
        <taxon>Plasmodium (Plasmodium)</taxon>
    </lineage>
</organism>
<protein>
    <submittedName>
        <fullName evidence="2">Uncharacterized protein</fullName>
    </submittedName>
</protein>
<dbReference type="AlphaFoldDB" id="A0A1A8WZD8"/>
<dbReference type="EMBL" id="FLQV01000680">
    <property type="protein sequence ID" value="SBS97263.1"/>
    <property type="molecule type" value="Genomic_DNA"/>
</dbReference>
<reference evidence="3" key="1">
    <citation type="submission" date="2016-05" db="EMBL/GenBank/DDBJ databases">
        <authorList>
            <person name="Naeem Raeece"/>
        </authorList>
    </citation>
    <scope>NUCLEOTIDE SEQUENCE [LARGE SCALE GENOMIC DNA]</scope>
</reference>
<sequence length="414" mass="43762">MAEGNSSTNPLLNHTVSTILEGLLNGSDPTLATPHSPFQTDISTSMSTQNVSALNETLNSTLGSITSLGNTSDLLTGIVGAVTESTNNPISSTSMTSFLGDALNSTVSGALNVTTGNVTNAVANSTGGGSDGGLGKSFAELLIGIWSTLQEMLSDSTSNTTDSFVRTTRTAVTTPTIITQTSLLNTANSFEITESPYFNTTGNSTVSHETANGISGMEREEIKQWFCGDSKEDKELLELKKMLFQLREDFDYHNEKEEKSRKKRRNKNCEVKFLCEEQNEQNRQKENELRHEHDGENDGGKNDGKGEDKCAIGDGRNGDGGNGDGRNGDDGNGDGRNGDSGNGDGRNGDDGNEDGGNGDGGNGDDGNGDGDRGGNRIEEDNKDVDRNSDSDSTNNESESTISDGSSIETAVKCF</sequence>
<feature type="region of interest" description="Disordered" evidence="1">
    <location>
        <begin position="279"/>
        <end position="414"/>
    </location>
</feature>
<proteinExistence type="predicted"/>
<name>A0A1A8WZD8_PLAOA</name>
<feature type="compositionally biased region" description="Gly residues" evidence="1">
    <location>
        <begin position="334"/>
        <end position="345"/>
    </location>
</feature>
<feature type="compositionally biased region" description="Basic and acidic residues" evidence="1">
    <location>
        <begin position="279"/>
        <end position="311"/>
    </location>
</feature>